<evidence type="ECO:0000313" key="2">
    <source>
        <dbReference type="EMBL" id="PSB51935.1"/>
    </source>
</evidence>
<reference evidence="2 3" key="1">
    <citation type="submission" date="2018-03" db="EMBL/GenBank/DDBJ databases">
        <title>The ancient ancestry and fast evolution of plastids.</title>
        <authorList>
            <person name="Moore K.R."/>
            <person name="Magnabosco C."/>
            <person name="Momper L."/>
            <person name="Gold D.A."/>
            <person name="Bosak T."/>
            <person name="Fournier G.P."/>
        </authorList>
    </citation>
    <scope>NUCLEOTIDE SEQUENCE [LARGE SCALE GENOMIC DNA]</scope>
    <source>
        <strain evidence="2 3">CCALA 037</strain>
    </source>
</reference>
<gene>
    <name evidence="2" type="ORF">C7B77_21025</name>
</gene>
<dbReference type="PANTHER" id="PTHR35400:SF1">
    <property type="entry name" value="SLR1083 PROTEIN"/>
    <property type="match status" value="1"/>
</dbReference>
<proteinExistence type="predicted"/>
<evidence type="ECO:0000259" key="1">
    <source>
        <dbReference type="Pfam" id="PF05685"/>
    </source>
</evidence>
<comment type="caution">
    <text evidence="2">The sequence shown here is derived from an EMBL/GenBank/DDBJ whole genome shotgun (WGS) entry which is preliminary data.</text>
</comment>
<evidence type="ECO:0000313" key="3">
    <source>
        <dbReference type="Proteomes" id="UP000238937"/>
    </source>
</evidence>
<organism evidence="2 3">
    <name type="scientific">Chamaesiphon polymorphus CCALA 037</name>
    <dbReference type="NCBI Taxonomy" id="2107692"/>
    <lineage>
        <taxon>Bacteria</taxon>
        <taxon>Bacillati</taxon>
        <taxon>Cyanobacteriota</taxon>
        <taxon>Cyanophyceae</taxon>
        <taxon>Gomontiellales</taxon>
        <taxon>Chamaesiphonaceae</taxon>
        <taxon>Chamaesiphon</taxon>
    </lineage>
</organism>
<dbReference type="InterPro" id="IPR011335">
    <property type="entry name" value="Restrct_endonuc-II-like"/>
</dbReference>
<sequence>MTIVTAKWSLQDYHQMISTGILDDRKVELVNGEIIEMSPEGAPHSAYCGEIAEYLRRILGDRAKVREAHPITLPNNSEPEPDIAVVKNRSTLYRDRHPYPEDVFWLIEIANSTLAKDLSLKKDLYAGAGIEEYWVLNLPASALVVFRELTTDGYRSQTSYATGTISPLAFPEVAIDIQQLLA</sequence>
<feature type="domain" description="Putative restriction endonuclease" evidence="1">
    <location>
        <begin position="11"/>
        <end position="177"/>
    </location>
</feature>
<dbReference type="RefSeq" id="WP_106309427.1">
    <property type="nucleotide sequence ID" value="NZ_PVWO01000342.1"/>
</dbReference>
<accession>A0A2T1G3X2</accession>
<dbReference type="PANTHER" id="PTHR35400">
    <property type="entry name" value="SLR1083 PROTEIN"/>
    <property type="match status" value="1"/>
</dbReference>
<protein>
    <recommendedName>
        <fullName evidence="1">Putative restriction endonuclease domain-containing protein</fullName>
    </recommendedName>
</protein>
<name>A0A2T1G3X2_9CYAN</name>
<keyword evidence="3" id="KW-1185">Reference proteome</keyword>
<dbReference type="Gene3D" id="3.90.1570.10">
    <property type="entry name" value="tt1808, chain A"/>
    <property type="match status" value="1"/>
</dbReference>
<dbReference type="SUPFAM" id="SSF52980">
    <property type="entry name" value="Restriction endonuclease-like"/>
    <property type="match status" value="1"/>
</dbReference>
<dbReference type="AlphaFoldDB" id="A0A2T1G3X2"/>
<dbReference type="Pfam" id="PF05685">
    <property type="entry name" value="Uma2"/>
    <property type="match status" value="1"/>
</dbReference>
<dbReference type="OrthoDB" id="509866at2"/>
<dbReference type="CDD" id="cd06260">
    <property type="entry name" value="DUF820-like"/>
    <property type="match status" value="1"/>
</dbReference>
<dbReference type="EMBL" id="PVWO01000342">
    <property type="protein sequence ID" value="PSB51935.1"/>
    <property type="molecule type" value="Genomic_DNA"/>
</dbReference>
<dbReference type="Proteomes" id="UP000238937">
    <property type="component" value="Unassembled WGS sequence"/>
</dbReference>
<dbReference type="InterPro" id="IPR008538">
    <property type="entry name" value="Uma2"/>
</dbReference>
<dbReference type="InterPro" id="IPR012296">
    <property type="entry name" value="Nuclease_put_TT1808"/>
</dbReference>